<dbReference type="InterPro" id="IPR010624">
    <property type="entry name" value="KaiC_dom"/>
</dbReference>
<feature type="domain" description="KaiC" evidence="7">
    <location>
        <begin position="10"/>
        <end position="248"/>
    </location>
</feature>
<dbReference type="InterPro" id="IPR003593">
    <property type="entry name" value="AAA+_ATPase"/>
</dbReference>
<keyword evidence="5" id="KW-0418">Kinase</keyword>
<dbReference type="SUPFAM" id="SSF52540">
    <property type="entry name" value="P-loop containing nucleoside triphosphate hydrolases"/>
    <property type="match status" value="2"/>
</dbReference>
<keyword evidence="2" id="KW-0597">Phosphoprotein</keyword>
<evidence type="ECO:0000313" key="9">
    <source>
        <dbReference type="Proteomes" id="UP001156921"/>
    </source>
</evidence>
<feature type="domain" description="KaiC" evidence="7">
    <location>
        <begin position="250"/>
        <end position="482"/>
    </location>
</feature>
<dbReference type="InterPro" id="IPR051347">
    <property type="entry name" value="Circadian_clock_KaiC-rel"/>
</dbReference>
<dbReference type="EMBL" id="BSOY01000002">
    <property type="protein sequence ID" value="GLS00153.1"/>
    <property type="molecule type" value="Genomic_DNA"/>
</dbReference>
<keyword evidence="9" id="KW-1185">Reference proteome</keyword>
<sequence length="501" mass="54253">MPATSTSASLRVSTGVPELDTILGGGLTANRSYLLEGTPGSGKTTIALQFLLEGARAGEPGLYITLSETAAELREVGRSHGWALDGIELFELVSEDGLDPDSEQSILDPSEVELGETIAGVMECVDRLRPSRVVFDSLSEMRLLAQDSLRYRRQILALKQYFSTRQCTVLLLDDRSSDPGDLQLHSIAHGVITLEQAAQEYGSERRRLRVVKMRGVKYRGGFHDFAIETGGVAVFPRLVAADHHAEFTDALVSTGIDHLDEMLGGGLSPGTNTLLNGPSGVGKTTTAVCCGLEAIKRGEKAAYYLFDEGMATMLARSKAMGMDLQPHVDSGMLQVFQIDPAELSPGEFASWIRRAVEQDGVGFIAIDSLNAFLQAMPGEKYLLLQMHEMLSYLNQQGVITVLILGQHGIVGDVRSEIDLSYLSDTIVLFRYFESRGNVLKAISVAKSRTTEHQSSIREFRLARGGIRIGDPLKDFEGVLTGLPNYRGSTPLMAADPAAGGE</sequence>
<evidence type="ECO:0000256" key="4">
    <source>
        <dbReference type="ARBA" id="ARBA00022737"/>
    </source>
</evidence>
<name>A0ABQ6BJZ2_9CAUL</name>
<dbReference type="InterPro" id="IPR027417">
    <property type="entry name" value="P-loop_NTPase"/>
</dbReference>
<protein>
    <recommendedName>
        <fullName evidence="1">non-specific serine/threonine protein kinase</fullName>
        <ecNumber evidence="1">2.7.11.1</ecNumber>
    </recommendedName>
</protein>
<reference evidence="9" key="1">
    <citation type="journal article" date="2019" name="Int. J. Syst. Evol. Microbiol.">
        <title>The Global Catalogue of Microorganisms (GCM) 10K type strain sequencing project: providing services to taxonomists for standard genome sequencing and annotation.</title>
        <authorList>
            <consortium name="The Broad Institute Genomics Platform"/>
            <consortium name="The Broad Institute Genome Sequencing Center for Infectious Disease"/>
            <person name="Wu L."/>
            <person name="Ma J."/>
        </authorList>
    </citation>
    <scope>NUCLEOTIDE SEQUENCE [LARGE SCALE GENOMIC DNA]</scope>
    <source>
        <strain evidence="9">NBRC 110107</strain>
    </source>
</reference>
<keyword evidence="3" id="KW-0808">Transferase</keyword>
<accession>A0ABQ6BJZ2</accession>
<dbReference type="PIRSF" id="PIRSF039117">
    <property type="entry name" value="KaiC"/>
    <property type="match status" value="1"/>
</dbReference>
<dbReference type="PANTHER" id="PTHR42926">
    <property type="match status" value="1"/>
</dbReference>
<gene>
    <name evidence="8" type="ORF">GCM10007859_01570</name>
</gene>
<evidence type="ECO:0000256" key="5">
    <source>
        <dbReference type="ARBA" id="ARBA00022777"/>
    </source>
</evidence>
<dbReference type="Gene3D" id="3.40.50.300">
    <property type="entry name" value="P-loop containing nucleotide triphosphate hydrolases"/>
    <property type="match status" value="2"/>
</dbReference>
<dbReference type="Proteomes" id="UP001156921">
    <property type="component" value="Unassembled WGS sequence"/>
</dbReference>
<dbReference type="SMART" id="SM00382">
    <property type="entry name" value="AAA"/>
    <property type="match status" value="2"/>
</dbReference>
<keyword evidence="6" id="KW-0378">Hydrolase</keyword>
<comment type="caution">
    <text evidence="8">The sequence shown here is derived from an EMBL/GenBank/DDBJ whole genome shotgun (WGS) entry which is preliminary data.</text>
</comment>
<evidence type="ECO:0000256" key="3">
    <source>
        <dbReference type="ARBA" id="ARBA00022679"/>
    </source>
</evidence>
<evidence type="ECO:0000259" key="7">
    <source>
        <dbReference type="PROSITE" id="PS51146"/>
    </source>
</evidence>
<evidence type="ECO:0000256" key="6">
    <source>
        <dbReference type="ARBA" id="ARBA00022801"/>
    </source>
</evidence>
<dbReference type="InterPro" id="IPR014774">
    <property type="entry name" value="KaiC-like_dom"/>
</dbReference>
<dbReference type="PROSITE" id="PS51146">
    <property type="entry name" value="KAIC"/>
    <property type="match status" value="2"/>
</dbReference>
<dbReference type="PRINTS" id="PR01874">
    <property type="entry name" value="DNAREPAIRADA"/>
</dbReference>
<evidence type="ECO:0000256" key="1">
    <source>
        <dbReference type="ARBA" id="ARBA00012513"/>
    </source>
</evidence>
<dbReference type="PANTHER" id="PTHR42926:SF1">
    <property type="entry name" value="CIRCADIAN CLOCK OSCILLATOR PROTEIN KAIC 1"/>
    <property type="match status" value="1"/>
</dbReference>
<dbReference type="RefSeq" id="WP_284220101.1">
    <property type="nucleotide sequence ID" value="NZ_BSOY01000002.1"/>
</dbReference>
<dbReference type="EC" id="2.7.11.1" evidence="1"/>
<dbReference type="CDD" id="cd19488">
    <property type="entry name" value="KaiC-like_N"/>
    <property type="match status" value="1"/>
</dbReference>
<dbReference type="InterPro" id="IPR030665">
    <property type="entry name" value="KaiC"/>
</dbReference>
<keyword evidence="4" id="KW-0677">Repeat</keyword>
<evidence type="ECO:0000256" key="2">
    <source>
        <dbReference type="ARBA" id="ARBA00022553"/>
    </source>
</evidence>
<evidence type="ECO:0000313" key="8">
    <source>
        <dbReference type="EMBL" id="GLS00153.1"/>
    </source>
</evidence>
<organism evidence="8 9">
    <name type="scientific">Brevundimonas denitrificans</name>
    <dbReference type="NCBI Taxonomy" id="1443434"/>
    <lineage>
        <taxon>Bacteria</taxon>
        <taxon>Pseudomonadati</taxon>
        <taxon>Pseudomonadota</taxon>
        <taxon>Alphaproteobacteria</taxon>
        <taxon>Caulobacterales</taxon>
        <taxon>Caulobacteraceae</taxon>
        <taxon>Brevundimonas</taxon>
    </lineage>
</organism>
<dbReference type="Pfam" id="PF06745">
    <property type="entry name" value="ATPase"/>
    <property type="match status" value="2"/>
</dbReference>
<proteinExistence type="predicted"/>